<evidence type="ECO:0000256" key="6">
    <source>
        <dbReference type="ARBA" id="ARBA00022842"/>
    </source>
</evidence>
<dbReference type="SUPFAM" id="SSF53448">
    <property type="entry name" value="Nucleotide-diphospho-sugar transferases"/>
    <property type="match status" value="1"/>
</dbReference>
<keyword evidence="13" id="KW-1185">Reference proteome</keyword>
<keyword evidence="4" id="KW-0328">Glycosyltransferase</keyword>
<evidence type="ECO:0000256" key="7">
    <source>
        <dbReference type="ARBA" id="ARBA00039022"/>
    </source>
</evidence>
<keyword evidence="6" id="KW-0460">Magnesium</keyword>
<evidence type="ECO:0000256" key="8">
    <source>
        <dbReference type="ARBA" id="ARBA00040894"/>
    </source>
</evidence>
<evidence type="ECO:0000259" key="11">
    <source>
        <dbReference type="Pfam" id="PF00535"/>
    </source>
</evidence>
<name>A0ABX0H174_9ACTN</name>
<dbReference type="InterPro" id="IPR029044">
    <property type="entry name" value="Nucleotide-diphossugar_trans"/>
</dbReference>
<evidence type="ECO:0000256" key="1">
    <source>
        <dbReference type="ARBA" id="ARBA00001936"/>
    </source>
</evidence>
<evidence type="ECO:0000256" key="10">
    <source>
        <dbReference type="ARBA" id="ARBA00048997"/>
    </source>
</evidence>
<dbReference type="Pfam" id="PF00535">
    <property type="entry name" value="Glycos_transf_2"/>
    <property type="match status" value="1"/>
</dbReference>
<organism evidence="12 13">
    <name type="scientific">Motilibacter deserti</name>
    <dbReference type="NCBI Taxonomy" id="2714956"/>
    <lineage>
        <taxon>Bacteria</taxon>
        <taxon>Bacillati</taxon>
        <taxon>Actinomycetota</taxon>
        <taxon>Actinomycetes</taxon>
        <taxon>Motilibacterales</taxon>
        <taxon>Motilibacteraceae</taxon>
        <taxon>Motilibacter</taxon>
    </lineage>
</organism>
<dbReference type="PANTHER" id="PTHR48090:SF10">
    <property type="entry name" value="GLUCOSYL-3-PHOSPHOGLYCERATE SYNTHASE"/>
    <property type="match status" value="1"/>
</dbReference>
<evidence type="ECO:0000256" key="3">
    <source>
        <dbReference type="ARBA" id="ARBA00006739"/>
    </source>
</evidence>
<dbReference type="InterPro" id="IPR001173">
    <property type="entry name" value="Glyco_trans_2-like"/>
</dbReference>
<evidence type="ECO:0000313" key="13">
    <source>
        <dbReference type="Proteomes" id="UP000800981"/>
    </source>
</evidence>
<dbReference type="PANTHER" id="PTHR48090">
    <property type="entry name" value="UNDECAPRENYL-PHOSPHATE 4-DEOXY-4-FORMAMIDO-L-ARABINOSE TRANSFERASE-RELATED"/>
    <property type="match status" value="1"/>
</dbReference>
<dbReference type="InterPro" id="IPR050256">
    <property type="entry name" value="Glycosyltransferase_2"/>
</dbReference>
<dbReference type="EMBL" id="JAANNP010000038">
    <property type="protein sequence ID" value="NHC15575.1"/>
    <property type="molecule type" value="Genomic_DNA"/>
</dbReference>
<evidence type="ECO:0000256" key="4">
    <source>
        <dbReference type="ARBA" id="ARBA00022676"/>
    </source>
</evidence>
<comment type="catalytic activity">
    <reaction evidence="10">
        <text>an NDP-alpha-D-glucose + (2R)-3-phosphoglycerate = (2R)-2-O-(alpha-D-glucopyranosyl)-3-phospho-glycerate + a ribonucleoside 5'-diphosphate + H(+)</text>
        <dbReference type="Rhea" id="RHEA:47244"/>
        <dbReference type="ChEBI" id="CHEBI:15378"/>
        <dbReference type="ChEBI" id="CHEBI:57930"/>
        <dbReference type="ChEBI" id="CHEBI:58272"/>
        <dbReference type="ChEBI" id="CHEBI:62600"/>
        <dbReference type="ChEBI" id="CHEBI:76533"/>
        <dbReference type="EC" id="2.4.1.266"/>
    </reaction>
    <physiologicalReaction direction="left-to-right" evidence="10">
        <dbReference type="Rhea" id="RHEA:47245"/>
    </physiologicalReaction>
</comment>
<evidence type="ECO:0000256" key="9">
    <source>
        <dbReference type="ARBA" id="ARBA00048689"/>
    </source>
</evidence>
<sequence>MVPAHDEGDRVAATVRAIAALPGVDLVVVVDDGSSDSTAALAEEAGAVVVRHGRNRGKAAALESGAELVRALDRREGVRRHLLLLDADLGATAVGAAPLLAPVAAGEADMTIGVLPPQTRPDGSAAGGHGFVVKLAADGIRQATGWEPRQPLSGQRALTREAFEAGLPLAAGFGVEAGLTVDLLRRGLRVREVDVDLGHRATGNDWRGQLHRAQQWRDVYQALRARGAFPAWDTTRDVAARVQSIVARLRPRG</sequence>
<comment type="catalytic activity">
    <reaction evidence="9">
        <text>(2R)-3-phosphoglycerate + UDP-alpha-D-glucose = (2R)-2-O-(alpha-D-glucopyranosyl)-3-phospho-glycerate + UDP + H(+)</text>
        <dbReference type="Rhea" id="RHEA:31319"/>
        <dbReference type="ChEBI" id="CHEBI:15378"/>
        <dbReference type="ChEBI" id="CHEBI:58223"/>
        <dbReference type="ChEBI" id="CHEBI:58272"/>
        <dbReference type="ChEBI" id="CHEBI:58885"/>
        <dbReference type="ChEBI" id="CHEBI:62600"/>
        <dbReference type="EC" id="2.4.1.266"/>
    </reaction>
    <physiologicalReaction direction="left-to-right" evidence="9">
        <dbReference type="Rhea" id="RHEA:31320"/>
    </physiologicalReaction>
</comment>
<evidence type="ECO:0000256" key="5">
    <source>
        <dbReference type="ARBA" id="ARBA00022679"/>
    </source>
</evidence>
<feature type="domain" description="Glycosyltransferase 2-like" evidence="11">
    <location>
        <begin position="2"/>
        <end position="120"/>
    </location>
</feature>
<keyword evidence="5" id="KW-0808">Transferase</keyword>
<accession>A0ABX0H174</accession>
<gene>
    <name evidence="12" type="ORF">G9H71_17480</name>
</gene>
<comment type="cofactor">
    <cofactor evidence="2">
        <name>Mg(2+)</name>
        <dbReference type="ChEBI" id="CHEBI:18420"/>
    </cofactor>
</comment>
<dbReference type="Gene3D" id="3.90.550.10">
    <property type="entry name" value="Spore Coat Polysaccharide Biosynthesis Protein SpsA, Chain A"/>
    <property type="match status" value="1"/>
</dbReference>
<comment type="similarity">
    <text evidence="3">Belongs to the glycosyltransferase 2 family.</text>
</comment>
<comment type="cofactor">
    <cofactor evidence="1">
        <name>Mn(2+)</name>
        <dbReference type="ChEBI" id="CHEBI:29035"/>
    </cofactor>
</comment>
<dbReference type="EC" id="2.4.1.266" evidence="7"/>
<comment type="caution">
    <text evidence="12">The sequence shown here is derived from an EMBL/GenBank/DDBJ whole genome shotgun (WGS) entry which is preliminary data.</text>
</comment>
<reference evidence="12 13" key="1">
    <citation type="submission" date="2020-03" db="EMBL/GenBank/DDBJ databases">
        <title>Two novel Motilibacter sp.</title>
        <authorList>
            <person name="Liu S."/>
        </authorList>
    </citation>
    <scope>NUCLEOTIDE SEQUENCE [LARGE SCALE GENOMIC DNA]</scope>
    <source>
        <strain evidence="12 13">E257</strain>
    </source>
</reference>
<evidence type="ECO:0000313" key="12">
    <source>
        <dbReference type="EMBL" id="NHC15575.1"/>
    </source>
</evidence>
<protein>
    <recommendedName>
        <fullName evidence="8">Glucosyl-3-phosphoglycerate synthase</fullName>
        <ecNumber evidence="7">2.4.1.266</ecNumber>
    </recommendedName>
</protein>
<proteinExistence type="inferred from homology"/>
<dbReference type="Proteomes" id="UP000800981">
    <property type="component" value="Unassembled WGS sequence"/>
</dbReference>
<evidence type="ECO:0000256" key="2">
    <source>
        <dbReference type="ARBA" id="ARBA00001946"/>
    </source>
</evidence>